<dbReference type="EMBL" id="MLFT02000005">
    <property type="protein sequence ID" value="PHT48561.1"/>
    <property type="molecule type" value="Genomic_DNA"/>
</dbReference>
<feature type="transmembrane region" description="Helical" evidence="11">
    <location>
        <begin position="6"/>
        <end position="26"/>
    </location>
</feature>
<feature type="binding site" description="axial binding residue" evidence="9">
    <location>
        <position position="449"/>
    </location>
    <ligand>
        <name>heme</name>
        <dbReference type="ChEBI" id="CHEBI:30413"/>
    </ligand>
    <ligandPart>
        <name>Fe</name>
        <dbReference type="ChEBI" id="CHEBI:18248"/>
    </ligandPart>
</feature>
<evidence type="ECO:0000256" key="4">
    <source>
        <dbReference type="ARBA" id="ARBA00022723"/>
    </source>
</evidence>
<dbReference type="PRINTS" id="PR00463">
    <property type="entry name" value="EP450I"/>
</dbReference>
<keyword evidence="11" id="KW-1133">Transmembrane helix</keyword>
<evidence type="ECO:0008006" key="14">
    <source>
        <dbReference type="Google" id="ProtNLM"/>
    </source>
</evidence>
<keyword evidence="6 9" id="KW-0408">Iron</keyword>
<evidence type="ECO:0000313" key="12">
    <source>
        <dbReference type="EMBL" id="PHT48561.1"/>
    </source>
</evidence>
<evidence type="ECO:0000256" key="9">
    <source>
        <dbReference type="PIRSR" id="PIRSR602401-1"/>
    </source>
</evidence>
<name>A0A2G2WTQ1_CAPBA</name>
<sequence>MEESILQSVLLLALVSFTIYFTFHFYNNQRRRRPLFTPPSPPALPVIGHLHLLTDMPHHTFTQLAHKLGPIIHLQLGQVPTVIISSPQLAELILKTHDHIFASRPQLIAAQYLSFGCSDITFSPYGPYWRQARKICVTELLSSKRVNSFQIIRNEETNRMLRMISTHSHSEAGELDMSQVFFALANDILCRVAFGKRFIDHELKEKKDLVSVLTETQALLAGFCLGDFFPDWEWVNSVSGTKRRLMKNLKDLRAVCEEIIQEHVERKGENSDASSDLVDVLLRVQKRDDLQVPITDDNLKALILDMFVAGTDTSAATLEWTMTELARHPSVLEKAQAEVREIAGNKGKVEESDLQHLHYMKAVIKETMRLHPPVPLLVPRESMEKCTILDYEIPAKTRILINTYAIGMDPESWTNPLDYNPGRFLEEDVDFRGSQDFRFLPFGGGRRGCPGYALGLATIELSLARLLYHFDWTLPAGVAAQDVDLSEIFGLATRKKVALKLVPTINRLYVSEEEEDLQSATL</sequence>
<dbReference type="InterPro" id="IPR002401">
    <property type="entry name" value="Cyt_P450_E_grp-I"/>
</dbReference>
<dbReference type="SUPFAM" id="SSF48264">
    <property type="entry name" value="Cytochrome P450"/>
    <property type="match status" value="1"/>
</dbReference>
<organism evidence="12 13">
    <name type="scientific">Capsicum baccatum</name>
    <name type="common">Peruvian pepper</name>
    <dbReference type="NCBI Taxonomy" id="33114"/>
    <lineage>
        <taxon>Eukaryota</taxon>
        <taxon>Viridiplantae</taxon>
        <taxon>Streptophyta</taxon>
        <taxon>Embryophyta</taxon>
        <taxon>Tracheophyta</taxon>
        <taxon>Spermatophyta</taxon>
        <taxon>Magnoliopsida</taxon>
        <taxon>eudicotyledons</taxon>
        <taxon>Gunneridae</taxon>
        <taxon>Pentapetalae</taxon>
        <taxon>asterids</taxon>
        <taxon>lamiids</taxon>
        <taxon>Solanales</taxon>
        <taxon>Solanaceae</taxon>
        <taxon>Solanoideae</taxon>
        <taxon>Capsiceae</taxon>
        <taxon>Capsicum</taxon>
    </lineage>
</organism>
<dbReference type="PANTHER" id="PTHR47955">
    <property type="entry name" value="CYTOCHROME P450 FAMILY 71 PROTEIN"/>
    <property type="match status" value="1"/>
</dbReference>
<comment type="function">
    <text evidence="8">May have a role in maturation, such as during flavor formation or other metabolite production specific to aging tissues.</text>
</comment>
<gene>
    <name evidence="12" type="ORF">CQW23_12769</name>
</gene>
<evidence type="ECO:0000256" key="1">
    <source>
        <dbReference type="ARBA" id="ARBA00001971"/>
    </source>
</evidence>
<dbReference type="Pfam" id="PF00067">
    <property type="entry name" value="p450"/>
    <property type="match status" value="1"/>
</dbReference>
<reference evidence="12 13" key="1">
    <citation type="journal article" date="2017" name="Genome Biol.">
        <title>New reference genome sequences of hot pepper reveal the massive evolution of plant disease-resistance genes by retroduplication.</title>
        <authorList>
            <person name="Kim S."/>
            <person name="Park J."/>
            <person name="Yeom S.I."/>
            <person name="Kim Y.M."/>
            <person name="Seo E."/>
            <person name="Kim K.T."/>
            <person name="Kim M.S."/>
            <person name="Lee J.M."/>
            <person name="Cheong K."/>
            <person name="Shin H.S."/>
            <person name="Kim S.B."/>
            <person name="Han K."/>
            <person name="Lee J."/>
            <person name="Park M."/>
            <person name="Lee H.A."/>
            <person name="Lee H.Y."/>
            <person name="Lee Y."/>
            <person name="Oh S."/>
            <person name="Lee J.H."/>
            <person name="Choi E."/>
            <person name="Choi E."/>
            <person name="Lee S.E."/>
            <person name="Jeon J."/>
            <person name="Kim H."/>
            <person name="Choi G."/>
            <person name="Song H."/>
            <person name="Lee J."/>
            <person name="Lee S.C."/>
            <person name="Kwon J.K."/>
            <person name="Lee H.Y."/>
            <person name="Koo N."/>
            <person name="Hong Y."/>
            <person name="Kim R.W."/>
            <person name="Kang W.H."/>
            <person name="Huh J.H."/>
            <person name="Kang B.C."/>
            <person name="Yang T.J."/>
            <person name="Lee Y.H."/>
            <person name="Bennetzen J.L."/>
            <person name="Choi D."/>
        </authorList>
    </citation>
    <scope>NUCLEOTIDE SEQUENCE [LARGE SCALE GENOMIC DNA]</scope>
    <source>
        <strain evidence="13">cv. PBC81</strain>
    </source>
</reference>
<evidence type="ECO:0000256" key="10">
    <source>
        <dbReference type="RuleBase" id="RU000461"/>
    </source>
</evidence>
<dbReference type="CDD" id="cd11072">
    <property type="entry name" value="CYP71-like"/>
    <property type="match status" value="1"/>
</dbReference>
<dbReference type="FunFam" id="1.10.630.10:FF:000011">
    <property type="entry name" value="Cytochrome P450 83B1"/>
    <property type="match status" value="1"/>
</dbReference>
<evidence type="ECO:0000313" key="13">
    <source>
        <dbReference type="Proteomes" id="UP000224567"/>
    </source>
</evidence>
<comment type="cofactor">
    <cofactor evidence="1 9">
        <name>heme</name>
        <dbReference type="ChEBI" id="CHEBI:30413"/>
    </cofactor>
</comment>
<dbReference type="OrthoDB" id="1055148at2759"/>
<dbReference type="GO" id="GO:0004497">
    <property type="term" value="F:monooxygenase activity"/>
    <property type="evidence" value="ECO:0007669"/>
    <property type="project" value="UniProtKB-KW"/>
</dbReference>
<dbReference type="GO" id="GO:0005506">
    <property type="term" value="F:iron ion binding"/>
    <property type="evidence" value="ECO:0007669"/>
    <property type="project" value="InterPro"/>
</dbReference>
<proteinExistence type="inferred from homology"/>
<keyword evidence="11" id="KW-0472">Membrane</keyword>
<dbReference type="GO" id="GO:0020037">
    <property type="term" value="F:heme binding"/>
    <property type="evidence" value="ECO:0007669"/>
    <property type="project" value="InterPro"/>
</dbReference>
<evidence type="ECO:0000256" key="7">
    <source>
        <dbReference type="ARBA" id="ARBA00023033"/>
    </source>
</evidence>
<dbReference type="Gene3D" id="1.10.630.10">
    <property type="entry name" value="Cytochrome P450"/>
    <property type="match status" value="1"/>
</dbReference>
<dbReference type="AlphaFoldDB" id="A0A2G2WTQ1"/>
<evidence type="ECO:0000256" key="8">
    <source>
        <dbReference type="ARBA" id="ARBA00055645"/>
    </source>
</evidence>
<comment type="similarity">
    <text evidence="2 10">Belongs to the cytochrome P450 family.</text>
</comment>
<keyword evidence="4 9" id="KW-0479">Metal-binding</keyword>
<reference evidence="13" key="2">
    <citation type="journal article" date="2017" name="J. Anim. Genet.">
        <title>Multiple reference genome sequences of hot pepper reveal the massive evolution of plant disease resistance genes by retroduplication.</title>
        <authorList>
            <person name="Kim S."/>
            <person name="Park J."/>
            <person name="Yeom S.-I."/>
            <person name="Kim Y.-M."/>
            <person name="Seo E."/>
            <person name="Kim K.-T."/>
            <person name="Kim M.-S."/>
            <person name="Lee J.M."/>
            <person name="Cheong K."/>
            <person name="Shin H.-S."/>
            <person name="Kim S.-B."/>
            <person name="Han K."/>
            <person name="Lee J."/>
            <person name="Park M."/>
            <person name="Lee H.-A."/>
            <person name="Lee H.-Y."/>
            <person name="Lee Y."/>
            <person name="Oh S."/>
            <person name="Lee J.H."/>
            <person name="Choi E."/>
            <person name="Choi E."/>
            <person name="Lee S.E."/>
            <person name="Jeon J."/>
            <person name="Kim H."/>
            <person name="Choi G."/>
            <person name="Song H."/>
            <person name="Lee J."/>
            <person name="Lee S.-C."/>
            <person name="Kwon J.-K."/>
            <person name="Lee H.-Y."/>
            <person name="Koo N."/>
            <person name="Hong Y."/>
            <person name="Kim R.W."/>
            <person name="Kang W.-H."/>
            <person name="Huh J.H."/>
            <person name="Kang B.-C."/>
            <person name="Yang T.-J."/>
            <person name="Lee Y.-H."/>
            <person name="Bennetzen J.L."/>
            <person name="Choi D."/>
        </authorList>
    </citation>
    <scope>NUCLEOTIDE SEQUENCE [LARGE SCALE GENOMIC DNA]</scope>
    <source>
        <strain evidence="13">cv. PBC81</strain>
    </source>
</reference>
<evidence type="ECO:0000256" key="6">
    <source>
        <dbReference type="ARBA" id="ARBA00023004"/>
    </source>
</evidence>
<accession>A0A2G2WTQ1</accession>
<dbReference type="PRINTS" id="PR00385">
    <property type="entry name" value="P450"/>
</dbReference>
<dbReference type="STRING" id="33114.A0A2G2WTQ1"/>
<dbReference type="InterPro" id="IPR001128">
    <property type="entry name" value="Cyt_P450"/>
</dbReference>
<keyword evidence="5 10" id="KW-0560">Oxidoreductase</keyword>
<keyword evidence="3 9" id="KW-0349">Heme</keyword>
<protein>
    <recommendedName>
        <fullName evidence="14">Cytochrome 71A1</fullName>
    </recommendedName>
</protein>
<evidence type="ECO:0000256" key="2">
    <source>
        <dbReference type="ARBA" id="ARBA00010617"/>
    </source>
</evidence>
<dbReference type="PROSITE" id="PS00086">
    <property type="entry name" value="CYTOCHROME_P450"/>
    <property type="match status" value="1"/>
</dbReference>
<dbReference type="InterPro" id="IPR036396">
    <property type="entry name" value="Cyt_P450_sf"/>
</dbReference>
<evidence type="ECO:0000256" key="5">
    <source>
        <dbReference type="ARBA" id="ARBA00023002"/>
    </source>
</evidence>
<keyword evidence="13" id="KW-1185">Reference proteome</keyword>
<evidence type="ECO:0000256" key="3">
    <source>
        <dbReference type="ARBA" id="ARBA00022617"/>
    </source>
</evidence>
<dbReference type="Proteomes" id="UP000224567">
    <property type="component" value="Unassembled WGS sequence"/>
</dbReference>
<keyword evidence="11" id="KW-0812">Transmembrane</keyword>
<keyword evidence="7 10" id="KW-0503">Monooxygenase</keyword>
<evidence type="ECO:0000256" key="11">
    <source>
        <dbReference type="SAM" id="Phobius"/>
    </source>
</evidence>
<dbReference type="InterPro" id="IPR017972">
    <property type="entry name" value="Cyt_P450_CS"/>
</dbReference>
<dbReference type="PANTHER" id="PTHR47955:SF11">
    <property type="entry name" value="4-HYDROXYPHENYLACETALDEHYDE OXIME MONOOXYGENASE"/>
    <property type="match status" value="1"/>
</dbReference>
<dbReference type="GO" id="GO:0016705">
    <property type="term" value="F:oxidoreductase activity, acting on paired donors, with incorporation or reduction of molecular oxygen"/>
    <property type="evidence" value="ECO:0007669"/>
    <property type="project" value="InterPro"/>
</dbReference>
<comment type="caution">
    <text evidence="12">The sequence shown here is derived from an EMBL/GenBank/DDBJ whole genome shotgun (WGS) entry which is preliminary data.</text>
</comment>